<dbReference type="GO" id="GO:0005886">
    <property type="term" value="C:plasma membrane"/>
    <property type="evidence" value="ECO:0007669"/>
    <property type="project" value="UniProtKB-SubCell"/>
</dbReference>
<dbReference type="RefSeq" id="WP_158495604.1">
    <property type="nucleotide sequence ID" value="NZ_JACHNA010000001.1"/>
</dbReference>
<dbReference type="PANTHER" id="PTHR35007:SF1">
    <property type="entry name" value="PILUS ASSEMBLY PROTEIN"/>
    <property type="match status" value="1"/>
</dbReference>
<gene>
    <name evidence="8" type="ORF">HDA30_000400</name>
</gene>
<evidence type="ECO:0000313" key="9">
    <source>
        <dbReference type="Proteomes" id="UP000540191"/>
    </source>
</evidence>
<dbReference type="Pfam" id="PF00482">
    <property type="entry name" value="T2SSF"/>
    <property type="match status" value="1"/>
</dbReference>
<evidence type="ECO:0000256" key="1">
    <source>
        <dbReference type="ARBA" id="ARBA00004651"/>
    </source>
</evidence>
<keyword evidence="3 6" id="KW-0812">Transmembrane</keyword>
<keyword evidence="4 6" id="KW-1133">Transmembrane helix</keyword>
<dbReference type="InterPro" id="IPR018076">
    <property type="entry name" value="T2SS_GspF_dom"/>
</dbReference>
<keyword evidence="2" id="KW-1003">Cell membrane</keyword>
<feature type="transmembrane region" description="Helical" evidence="6">
    <location>
        <begin position="54"/>
        <end position="73"/>
    </location>
</feature>
<evidence type="ECO:0000256" key="2">
    <source>
        <dbReference type="ARBA" id="ARBA00022475"/>
    </source>
</evidence>
<dbReference type="Gene3D" id="1.20.81.30">
    <property type="entry name" value="Type II secretion system (T2SS), domain F"/>
    <property type="match status" value="1"/>
</dbReference>
<evidence type="ECO:0000313" key="8">
    <source>
        <dbReference type="EMBL" id="MBB4734892.1"/>
    </source>
</evidence>
<evidence type="ECO:0000256" key="3">
    <source>
        <dbReference type="ARBA" id="ARBA00022692"/>
    </source>
</evidence>
<keyword evidence="5 6" id="KW-0472">Membrane</keyword>
<accession>A0A7W7GMK9</accession>
<name>A0A7W7GMK9_9MICC</name>
<keyword evidence="9" id="KW-1185">Reference proteome</keyword>
<feature type="transmembrane region" description="Helical" evidence="6">
    <location>
        <begin position="253"/>
        <end position="273"/>
    </location>
</feature>
<evidence type="ECO:0000256" key="4">
    <source>
        <dbReference type="ARBA" id="ARBA00022989"/>
    </source>
</evidence>
<dbReference type="EMBL" id="JACHNA010000001">
    <property type="protein sequence ID" value="MBB4734892.1"/>
    <property type="molecule type" value="Genomic_DNA"/>
</dbReference>
<dbReference type="PANTHER" id="PTHR35007">
    <property type="entry name" value="INTEGRAL MEMBRANE PROTEIN-RELATED"/>
    <property type="match status" value="1"/>
</dbReference>
<sequence length="287" mass="31048">MSLLLGLCLGAGLFLVWWSFWERHDTNAAASVGRRAGRLQRLIAASGVRRVSPLGVLAAMALCGLCSAALVFLMTAALPIAGCFAVFGASLPWAVLSWQAKRRQHVLRELWPDAVDHVRSAIRAGLTLPEALIQLGESGPEGLREPFREFGRDYRAGARFLDALEALKLRLSDPVADRLVSALRMTREVGGADIGQLLQTLSEFLRQDARVRSELEARQSWTVNAARLAVAAPWIVLLLLGTQPMAVEAYRSAAGAGLLMTGLAVSVICYQIMLRIGALPADERVIA</sequence>
<dbReference type="AlphaFoldDB" id="A0A7W7GMK9"/>
<evidence type="ECO:0000256" key="6">
    <source>
        <dbReference type="SAM" id="Phobius"/>
    </source>
</evidence>
<protein>
    <submittedName>
        <fullName evidence="8">Tight adherence protein B</fullName>
    </submittedName>
</protein>
<dbReference type="InterPro" id="IPR042094">
    <property type="entry name" value="T2SS_GspF_sf"/>
</dbReference>
<evidence type="ECO:0000256" key="5">
    <source>
        <dbReference type="ARBA" id="ARBA00023136"/>
    </source>
</evidence>
<proteinExistence type="predicted"/>
<feature type="transmembrane region" description="Helical" evidence="6">
    <location>
        <begin position="80"/>
        <end position="100"/>
    </location>
</feature>
<comment type="caution">
    <text evidence="8">The sequence shown here is derived from an EMBL/GenBank/DDBJ whole genome shotgun (WGS) entry which is preliminary data.</text>
</comment>
<reference evidence="8 9" key="1">
    <citation type="submission" date="2020-08" db="EMBL/GenBank/DDBJ databases">
        <title>Sequencing the genomes of 1000 actinobacteria strains.</title>
        <authorList>
            <person name="Klenk H.-P."/>
        </authorList>
    </citation>
    <scope>NUCLEOTIDE SEQUENCE [LARGE SCALE GENOMIC DNA]</scope>
    <source>
        <strain evidence="8 9">DSM 23974</strain>
    </source>
</reference>
<dbReference type="Proteomes" id="UP000540191">
    <property type="component" value="Unassembled WGS sequence"/>
</dbReference>
<feature type="transmembrane region" description="Helical" evidence="6">
    <location>
        <begin position="221"/>
        <end position="241"/>
    </location>
</feature>
<organism evidence="8 9">
    <name type="scientific">Micrococcus cohnii</name>
    <dbReference type="NCBI Taxonomy" id="993416"/>
    <lineage>
        <taxon>Bacteria</taxon>
        <taxon>Bacillati</taxon>
        <taxon>Actinomycetota</taxon>
        <taxon>Actinomycetes</taxon>
        <taxon>Micrococcales</taxon>
        <taxon>Micrococcaceae</taxon>
        <taxon>Micrococcus</taxon>
    </lineage>
</organism>
<feature type="domain" description="Type II secretion system protein GspF" evidence="7">
    <location>
        <begin position="115"/>
        <end position="239"/>
    </location>
</feature>
<comment type="subcellular location">
    <subcellularLocation>
        <location evidence="1">Cell membrane</location>
        <topology evidence="1">Multi-pass membrane protein</topology>
    </subcellularLocation>
</comment>
<evidence type="ECO:0000259" key="7">
    <source>
        <dbReference type="Pfam" id="PF00482"/>
    </source>
</evidence>